<gene>
    <name evidence="2" type="ORF">NDU88_002086</name>
</gene>
<feature type="compositionally biased region" description="Basic and acidic residues" evidence="1">
    <location>
        <begin position="64"/>
        <end position="74"/>
    </location>
</feature>
<evidence type="ECO:0000256" key="1">
    <source>
        <dbReference type="SAM" id="MobiDB-lite"/>
    </source>
</evidence>
<comment type="caution">
    <text evidence="2">The sequence shown here is derived from an EMBL/GenBank/DDBJ whole genome shotgun (WGS) entry which is preliminary data.</text>
</comment>
<name>A0AAV7RAC6_PLEWA</name>
<evidence type="ECO:0000313" key="3">
    <source>
        <dbReference type="Proteomes" id="UP001066276"/>
    </source>
</evidence>
<dbReference type="Proteomes" id="UP001066276">
    <property type="component" value="Chromosome 5"/>
</dbReference>
<dbReference type="AlphaFoldDB" id="A0AAV7RAC6"/>
<evidence type="ECO:0000313" key="2">
    <source>
        <dbReference type="EMBL" id="KAJ1149274.1"/>
    </source>
</evidence>
<dbReference type="EMBL" id="JANPWB010000009">
    <property type="protein sequence ID" value="KAJ1149274.1"/>
    <property type="molecule type" value="Genomic_DNA"/>
</dbReference>
<reference evidence="2" key="1">
    <citation type="journal article" date="2022" name="bioRxiv">
        <title>Sequencing and chromosome-scale assembly of the giantPleurodeles waltlgenome.</title>
        <authorList>
            <person name="Brown T."/>
            <person name="Elewa A."/>
            <person name="Iarovenko S."/>
            <person name="Subramanian E."/>
            <person name="Araus A.J."/>
            <person name="Petzold A."/>
            <person name="Susuki M."/>
            <person name="Suzuki K.-i.T."/>
            <person name="Hayashi T."/>
            <person name="Toyoda A."/>
            <person name="Oliveira C."/>
            <person name="Osipova E."/>
            <person name="Leigh N.D."/>
            <person name="Simon A."/>
            <person name="Yun M.H."/>
        </authorList>
    </citation>
    <scope>NUCLEOTIDE SEQUENCE</scope>
    <source>
        <strain evidence="2">20211129_DDA</strain>
        <tissue evidence="2">Liver</tissue>
    </source>
</reference>
<feature type="region of interest" description="Disordered" evidence="1">
    <location>
        <begin position="31"/>
        <end position="90"/>
    </location>
</feature>
<keyword evidence="3" id="KW-1185">Reference proteome</keyword>
<proteinExistence type="predicted"/>
<sequence>METRNPLQSGSNICFKSCWRVTGASLVNAKKGNEAIGPTPKTNLTLIPEEQRSQNAGAAGCGRRTPENKSEAGRRSSRNAGAGRRRETCE</sequence>
<protein>
    <submittedName>
        <fullName evidence="2">Uncharacterized protein</fullName>
    </submittedName>
</protein>
<organism evidence="2 3">
    <name type="scientific">Pleurodeles waltl</name>
    <name type="common">Iberian ribbed newt</name>
    <dbReference type="NCBI Taxonomy" id="8319"/>
    <lineage>
        <taxon>Eukaryota</taxon>
        <taxon>Metazoa</taxon>
        <taxon>Chordata</taxon>
        <taxon>Craniata</taxon>
        <taxon>Vertebrata</taxon>
        <taxon>Euteleostomi</taxon>
        <taxon>Amphibia</taxon>
        <taxon>Batrachia</taxon>
        <taxon>Caudata</taxon>
        <taxon>Salamandroidea</taxon>
        <taxon>Salamandridae</taxon>
        <taxon>Pleurodelinae</taxon>
        <taxon>Pleurodeles</taxon>
    </lineage>
</organism>
<accession>A0AAV7RAC6</accession>